<dbReference type="Proteomes" id="UP000219612">
    <property type="component" value="Unassembled WGS sequence"/>
</dbReference>
<keyword evidence="2" id="KW-1185">Reference proteome</keyword>
<protein>
    <submittedName>
        <fullName evidence="1">Uncharacterized protein</fullName>
    </submittedName>
</protein>
<reference evidence="2" key="1">
    <citation type="submission" date="2017-09" db="EMBL/GenBank/DDBJ databases">
        <authorList>
            <person name="Varghese N."/>
            <person name="Submissions S."/>
        </authorList>
    </citation>
    <scope>NUCLEOTIDE SEQUENCE [LARGE SCALE GENOMIC DNA]</scope>
    <source>
        <strain evidence="2">CGMCC 4.6857</strain>
    </source>
</reference>
<organism evidence="1 2">
    <name type="scientific">Paractinoplanes atraurantiacus</name>
    <dbReference type="NCBI Taxonomy" id="1036182"/>
    <lineage>
        <taxon>Bacteria</taxon>
        <taxon>Bacillati</taxon>
        <taxon>Actinomycetota</taxon>
        <taxon>Actinomycetes</taxon>
        <taxon>Micromonosporales</taxon>
        <taxon>Micromonosporaceae</taxon>
        <taxon>Paractinoplanes</taxon>
    </lineage>
</organism>
<proteinExistence type="predicted"/>
<gene>
    <name evidence="1" type="ORF">SAMN05421748_1439</name>
</gene>
<dbReference type="AlphaFoldDB" id="A0A285KML2"/>
<accession>A0A285KML2</accession>
<dbReference type="EMBL" id="OBDY01000043">
    <property type="protein sequence ID" value="SNY72541.1"/>
    <property type="molecule type" value="Genomic_DNA"/>
</dbReference>
<dbReference type="RefSeq" id="WP_245923910.1">
    <property type="nucleotide sequence ID" value="NZ_OBDY01000043.1"/>
</dbReference>
<evidence type="ECO:0000313" key="2">
    <source>
        <dbReference type="Proteomes" id="UP000219612"/>
    </source>
</evidence>
<name>A0A285KML2_9ACTN</name>
<evidence type="ECO:0000313" key="1">
    <source>
        <dbReference type="EMBL" id="SNY72541.1"/>
    </source>
</evidence>
<sequence length="47" mass="4961">MRHHPEQHLDMTVLDTAALLAIAMRELKAGDGPLGVAAPKKTDPVGS</sequence>